<feature type="region of interest" description="Disordered" evidence="1">
    <location>
        <begin position="1"/>
        <end position="29"/>
    </location>
</feature>
<gene>
    <name evidence="2" type="ORF">OPV22_020228</name>
</gene>
<reference evidence="2 3" key="1">
    <citation type="submission" date="2022-12" db="EMBL/GenBank/DDBJ databases">
        <title>Chromosome-scale assembly of the Ensete ventricosum genome.</title>
        <authorList>
            <person name="Dussert Y."/>
            <person name="Stocks J."/>
            <person name="Wendawek A."/>
            <person name="Woldeyes F."/>
            <person name="Nichols R.A."/>
            <person name="Borrell J.S."/>
        </authorList>
    </citation>
    <scope>NUCLEOTIDE SEQUENCE [LARGE SCALE GENOMIC DNA]</scope>
    <source>
        <strain evidence="3">cv. Maze</strain>
        <tissue evidence="2">Seeds</tissue>
    </source>
</reference>
<accession>A0AAV8QDS3</accession>
<dbReference type="AlphaFoldDB" id="A0AAV8QDS3"/>
<evidence type="ECO:0000313" key="2">
    <source>
        <dbReference type="EMBL" id="KAJ8476501.1"/>
    </source>
</evidence>
<name>A0AAV8QDS3_ENSVE</name>
<dbReference type="EMBL" id="JAQQAF010000006">
    <property type="protein sequence ID" value="KAJ8476501.1"/>
    <property type="molecule type" value="Genomic_DNA"/>
</dbReference>
<sequence length="102" mass="11503">MAAVERPGKKAHRPRLLVAEAPPTTDAFSRDAKMTVDVPRGGAHLEEIYHRKGQFRFESPSLVSPTSVARCPLRWRESMRRGWRSAVAASSEQRELTTRFGN</sequence>
<evidence type="ECO:0000313" key="3">
    <source>
        <dbReference type="Proteomes" id="UP001222027"/>
    </source>
</evidence>
<evidence type="ECO:0000256" key="1">
    <source>
        <dbReference type="SAM" id="MobiDB-lite"/>
    </source>
</evidence>
<keyword evidence="3" id="KW-1185">Reference proteome</keyword>
<comment type="caution">
    <text evidence="2">The sequence shown here is derived from an EMBL/GenBank/DDBJ whole genome shotgun (WGS) entry which is preliminary data.</text>
</comment>
<proteinExistence type="predicted"/>
<protein>
    <submittedName>
        <fullName evidence="2">Uncharacterized protein</fullName>
    </submittedName>
</protein>
<organism evidence="2 3">
    <name type="scientific">Ensete ventricosum</name>
    <name type="common">Abyssinian banana</name>
    <name type="synonym">Musa ensete</name>
    <dbReference type="NCBI Taxonomy" id="4639"/>
    <lineage>
        <taxon>Eukaryota</taxon>
        <taxon>Viridiplantae</taxon>
        <taxon>Streptophyta</taxon>
        <taxon>Embryophyta</taxon>
        <taxon>Tracheophyta</taxon>
        <taxon>Spermatophyta</taxon>
        <taxon>Magnoliopsida</taxon>
        <taxon>Liliopsida</taxon>
        <taxon>Zingiberales</taxon>
        <taxon>Musaceae</taxon>
        <taxon>Ensete</taxon>
    </lineage>
</organism>
<dbReference type="Proteomes" id="UP001222027">
    <property type="component" value="Unassembled WGS sequence"/>
</dbReference>